<dbReference type="EMBL" id="WTPW01000966">
    <property type="protein sequence ID" value="KAF0466028.1"/>
    <property type="molecule type" value="Genomic_DNA"/>
</dbReference>
<dbReference type="Gene3D" id="3.40.50.1000">
    <property type="entry name" value="HAD superfamily/HAD-like"/>
    <property type="match status" value="1"/>
</dbReference>
<dbReference type="SUPFAM" id="SSF56784">
    <property type="entry name" value="HAD-like"/>
    <property type="match status" value="1"/>
</dbReference>
<dbReference type="Proteomes" id="UP000439903">
    <property type="component" value="Unassembled WGS sequence"/>
</dbReference>
<reference evidence="1 2" key="1">
    <citation type="journal article" date="2019" name="Environ. Microbiol.">
        <title>At the nexus of three kingdoms: the genome of the mycorrhizal fungus Gigaspora margarita provides insights into plant, endobacterial and fungal interactions.</title>
        <authorList>
            <person name="Venice F."/>
            <person name="Ghignone S."/>
            <person name="Salvioli di Fossalunga A."/>
            <person name="Amselem J."/>
            <person name="Novero M."/>
            <person name="Xianan X."/>
            <person name="Sedzielewska Toro K."/>
            <person name="Morin E."/>
            <person name="Lipzen A."/>
            <person name="Grigoriev I.V."/>
            <person name="Henrissat B."/>
            <person name="Martin F.M."/>
            <person name="Bonfante P."/>
        </authorList>
    </citation>
    <scope>NUCLEOTIDE SEQUENCE [LARGE SCALE GENOMIC DNA]</scope>
    <source>
        <strain evidence="1 2">BEG34</strain>
    </source>
</reference>
<evidence type="ECO:0000313" key="1">
    <source>
        <dbReference type="EMBL" id="KAF0466028.1"/>
    </source>
</evidence>
<proteinExistence type="predicted"/>
<organism evidence="1 2">
    <name type="scientific">Gigaspora margarita</name>
    <dbReference type="NCBI Taxonomy" id="4874"/>
    <lineage>
        <taxon>Eukaryota</taxon>
        <taxon>Fungi</taxon>
        <taxon>Fungi incertae sedis</taxon>
        <taxon>Mucoromycota</taxon>
        <taxon>Glomeromycotina</taxon>
        <taxon>Glomeromycetes</taxon>
        <taxon>Diversisporales</taxon>
        <taxon>Gigasporaceae</taxon>
        <taxon>Gigaspora</taxon>
    </lineage>
</organism>
<dbReference type="PANTHER" id="PTHR18901:SF38">
    <property type="entry name" value="PSEUDOURIDINE-5'-PHOSPHATASE"/>
    <property type="match status" value="1"/>
</dbReference>
<dbReference type="AlphaFoldDB" id="A0A8H3XIV5"/>
<dbReference type="PRINTS" id="PR00413">
    <property type="entry name" value="HADHALOGNASE"/>
</dbReference>
<dbReference type="NCBIfam" id="TIGR01509">
    <property type="entry name" value="HAD-SF-IA-v3"/>
    <property type="match status" value="1"/>
</dbReference>
<dbReference type="GO" id="GO:0016791">
    <property type="term" value="F:phosphatase activity"/>
    <property type="evidence" value="ECO:0007669"/>
    <property type="project" value="TreeGrafter"/>
</dbReference>
<dbReference type="SFLD" id="SFLDG01129">
    <property type="entry name" value="C1.5:_HAD__Beta-PGM__Phosphata"/>
    <property type="match status" value="1"/>
</dbReference>
<dbReference type="PANTHER" id="PTHR18901">
    <property type="entry name" value="2-DEOXYGLUCOSE-6-PHOSPHATE PHOSPHATASE 2"/>
    <property type="match status" value="1"/>
</dbReference>
<keyword evidence="2" id="KW-1185">Reference proteome</keyword>
<dbReference type="InterPro" id="IPR041492">
    <property type="entry name" value="HAD_2"/>
</dbReference>
<comment type="caution">
    <text evidence="1">The sequence shown here is derived from an EMBL/GenBank/DDBJ whole genome shotgun (WGS) entry which is preliminary data.</text>
</comment>
<dbReference type="SFLD" id="SFLDG01135">
    <property type="entry name" value="C1.5.6:_HAD__Beta-PGM__Phospha"/>
    <property type="match status" value="1"/>
</dbReference>
<dbReference type="OrthoDB" id="40579at2759"/>
<dbReference type="InterPro" id="IPR006439">
    <property type="entry name" value="HAD-SF_hydro_IA"/>
</dbReference>
<accession>A0A8H3XIV5</accession>
<name>A0A8H3XIV5_GIGMA</name>
<sequence length="248" mass="27964">MAETSTDQLISTNGEGKNIDPVITHCIFDLDGLLLNTEQINYETTSEMLAKFGKTYSLELWSRTVGLYRDESAAFLIKETGIDMTVDEFHKERNEINVKKYPFSKLMPGVMRLVKHLKKHRIPMAIASNSFRKSVNIKISSNRELFNMFDNVICADDVKNVKPAPDLFLAAREAIGNPPLNQCLVFEDSINGIKAAKNANMKVIWVPNPMIAELYPENNIADERIISLNDFDPTKYGLPPFDEESSSA</sequence>
<dbReference type="Gene3D" id="1.10.150.240">
    <property type="entry name" value="Putative phosphatase, domain 2"/>
    <property type="match status" value="1"/>
</dbReference>
<evidence type="ECO:0000313" key="2">
    <source>
        <dbReference type="Proteomes" id="UP000439903"/>
    </source>
</evidence>
<dbReference type="SFLD" id="SFLDS00003">
    <property type="entry name" value="Haloacid_Dehalogenase"/>
    <property type="match status" value="1"/>
</dbReference>
<dbReference type="InterPro" id="IPR023198">
    <property type="entry name" value="PGP-like_dom2"/>
</dbReference>
<gene>
    <name evidence="1" type="ORF">F8M41_026186</name>
</gene>
<protein>
    <submittedName>
        <fullName evidence="1">HAD-like protein</fullName>
    </submittedName>
</protein>
<dbReference type="InterPro" id="IPR023214">
    <property type="entry name" value="HAD_sf"/>
</dbReference>
<dbReference type="InterPro" id="IPR036412">
    <property type="entry name" value="HAD-like_sf"/>
</dbReference>
<dbReference type="Pfam" id="PF13419">
    <property type="entry name" value="HAD_2"/>
    <property type="match status" value="1"/>
</dbReference>